<protein>
    <submittedName>
        <fullName evidence="2">Uncharacterized protein</fullName>
    </submittedName>
</protein>
<name>A0A1X6WTZ6_9ENTE</name>
<evidence type="ECO:0000313" key="3">
    <source>
        <dbReference type="Proteomes" id="UP000195918"/>
    </source>
</evidence>
<organism evidence="2 3">
    <name type="scientific">Vagococcus fluvialis bH819</name>
    <dbReference type="NCBI Taxonomy" id="1255619"/>
    <lineage>
        <taxon>Bacteria</taxon>
        <taxon>Bacillati</taxon>
        <taxon>Bacillota</taxon>
        <taxon>Bacilli</taxon>
        <taxon>Lactobacillales</taxon>
        <taxon>Enterococcaceae</taxon>
        <taxon>Vagococcus</taxon>
    </lineage>
</organism>
<dbReference type="EMBL" id="FWFD01000019">
    <property type="protein sequence ID" value="SLM87096.1"/>
    <property type="molecule type" value="Genomic_DNA"/>
</dbReference>
<dbReference type="RefSeq" id="WP_086952714.1">
    <property type="nucleotide sequence ID" value="NZ_FWFD01000019.1"/>
</dbReference>
<dbReference type="Proteomes" id="UP000195918">
    <property type="component" value="Unassembled WGS sequence"/>
</dbReference>
<reference evidence="3" key="1">
    <citation type="submission" date="2017-02" db="EMBL/GenBank/DDBJ databases">
        <authorList>
            <person name="Dridi B."/>
        </authorList>
    </citation>
    <scope>NUCLEOTIDE SEQUENCE [LARGE SCALE GENOMIC DNA]</scope>
    <source>
        <strain evidence="3">bH819</strain>
    </source>
</reference>
<sequence length="162" mass="18287">MDKKKDKVKRLEPNERVKKLDDRPKVNPFSIGASANKEKTATTSNIGQTMLESKVQVKETGDKRKAVRMPTELYDDLMSSRNDWGAKGSLLTGVLDGFYTAFQREGEKLLTTNSHGETRPVKVSTADFKLLKLIKFETDMSYTDIIASAILYHNKVTKKSKK</sequence>
<gene>
    <name evidence="2" type="ORF">FM121_13440</name>
</gene>
<keyword evidence="3" id="KW-1185">Reference proteome</keyword>
<feature type="compositionally biased region" description="Basic and acidic residues" evidence="1">
    <location>
        <begin position="1"/>
        <end position="25"/>
    </location>
</feature>
<dbReference type="AlphaFoldDB" id="A0A1X6WTZ6"/>
<evidence type="ECO:0000313" key="2">
    <source>
        <dbReference type="EMBL" id="SLM87096.1"/>
    </source>
</evidence>
<evidence type="ECO:0000256" key="1">
    <source>
        <dbReference type="SAM" id="MobiDB-lite"/>
    </source>
</evidence>
<proteinExistence type="predicted"/>
<feature type="region of interest" description="Disordered" evidence="1">
    <location>
        <begin position="1"/>
        <end position="43"/>
    </location>
</feature>
<accession>A0A1X6WTZ6</accession>